<dbReference type="Gene3D" id="3.90.190.10">
    <property type="entry name" value="Protein tyrosine phosphatase superfamily"/>
    <property type="match status" value="1"/>
</dbReference>
<name>A0A7H1BDL4_9ACTN</name>
<organism evidence="3 4">
    <name type="scientific">Streptomyces xanthii</name>
    <dbReference type="NCBI Taxonomy" id="2768069"/>
    <lineage>
        <taxon>Bacteria</taxon>
        <taxon>Bacillati</taxon>
        <taxon>Actinomycetota</taxon>
        <taxon>Actinomycetes</taxon>
        <taxon>Kitasatosporales</taxon>
        <taxon>Streptomycetaceae</taxon>
        <taxon>Streptomyces</taxon>
    </lineage>
</organism>
<sequence length="308" mass="32502">MHAPQADITAPSRRRVLGVTLGVATAAALVPAGAAVAHDRPASAAPPIRQIPLQGAVNVRDLGGYRARYGGRVRYGYVYRADALGKLTDADVSALAGLGLRRSVDFRVPFEVQMDGADRLPPAAAAVARPISDGGMSAELIAAIGSKDPVRQEALLGGDRAAAMMRKVYRTFASDAAARAAFAQTLRDVARGDGPVLFHCTAGKDRTGWLAYVLLGVLGVSSRVAVADYLASNGFRAEADARTRAGLKQAGMMENPDLLIPVQEVRAEYLAAGLDQVRADFGSLERYVSLGLGLDRRDVALLRARLLD</sequence>
<evidence type="ECO:0000313" key="3">
    <source>
        <dbReference type="EMBL" id="QNS06819.1"/>
    </source>
</evidence>
<dbReference type="EMBL" id="CP061281">
    <property type="protein sequence ID" value="QNS06819.1"/>
    <property type="molecule type" value="Genomic_DNA"/>
</dbReference>
<dbReference type="AlphaFoldDB" id="A0A7H1BDL4"/>
<dbReference type="KEGG" id="sxn:IAG42_26685"/>
<dbReference type="PROSITE" id="PS50056">
    <property type="entry name" value="TYR_PHOSPHATASE_2"/>
    <property type="match status" value="1"/>
</dbReference>
<dbReference type="RefSeq" id="WP_188339498.1">
    <property type="nucleotide sequence ID" value="NZ_CP061281.1"/>
</dbReference>
<dbReference type="InterPro" id="IPR016130">
    <property type="entry name" value="Tyr_Pase_AS"/>
</dbReference>
<dbReference type="SUPFAM" id="SSF52799">
    <property type="entry name" value="(Phosphotyrosine protein) phosphatases II"/>
    <property type="match status" value="1"/>
</dbReference>
<dbReference type="InterPro" id="IPR026893">
    <property type="entry name" value="Tyr/Ser_Pase_IphP-type"/>
</dbReference>
<evidence type="ECO:0000256" key="1">
    <source>
        <dbReference type="ARBA" id="ARBA00009580"/>
    </source>
</evidence>
<dbReference type="InterPro" id="IPR029021">
    <property type="entry name" value="Prot-tyrosine_phosphatase-like"/>
</dbReference>
<dbReference type="PANTHER" id="PTHR31126:SF1">
    <property type="entry name" value="TYROSINE SPECIFIC PROTEIN PHOSPHATASES DOMAIN-CONTAINING PROTEIN"/>
    <property type="match status" value="1"/>
</dbReference>
<dbReference type="PROSITE" id="PS00383">
    <property type="entry name" value="TYR_PHOSPHATASE_1"/>
    <property type="match status" value="1"/>
</dbReference>
<dbReference type="InterPro" id="IPR006311">
    <property type="entry name" value="TAT_signal"/>
</dbReference>
<evidence type="ECO:0000259" key="2">
    <source>
        <dbReference type="PROSITE" id="PS50056"/>
    </source>
</evidence>
<dbReference type="GO" id="GO:0004721">
    <property type="term" value="F:phosphoprotein phosphatase activity"/>
    <property type="evidence" value="ECO:0007669"/>
    <property type="project" value="InterPro"/>
</dbReference>
<dbReference type="PROSITE" id="PS51318">
    <property type="entry name" value="TAT"/>
    <property type="match status" value="1"/>
</dbReference>
<protein>
    <submittedName>
        <fullName evidence="3">Tyrosine-protein phosphatase</fullName>
    </submittedName>
</protein>
<dbReference type="PANTHER" id="PTHR31126">
    <property type="entry name" value="TYROSINE-PROTEIN PHOSPHATASE"/>
    <property type="match status" value="1"/>
</dbReference>
<accession>A0A7H1BDL4</accession>
<gene>
    <name evidence="3" type="ORF">IAG42_26685</name>
</gene>
<evidence type="ECO:0000313" key="4">
    <source>
        <dbReference type="Proteomes" id="UP000516428"/>
    </source>
</evidence>
<reference evidence="3 4" key="1">
    <citation type="submission" date="2020-09" db="EMBL/GenBank/DDBJ databases">
        <title>A novel species.</title>
        <authorList>
            <person name="Gao J."/>
        </authorList>
    </citation>
    <scope>NUCLEOTIDE SEQUENCE [LARGE SCALE GENOMIC DNA]</scope>
    <source>
        <strain evidence="3 4">CRXT-Y-14</strain>
    </source>
</reference>
<feature type="domain" description="Tyrosine specific protein phosphatases" evidence="2">
    <location>
        <begin position="180"/>
        <end position="215"/>
    </location>
</feature>
<dbReference type="Pfam" id="PF13350">
    <property type="entry name" value="Y_phosphatase3"/>
    <property type="match status" value="1"/>
</dbReference>
<keyword evidence="4" id="KW-1185">Reference proteome</keyword>
<dbReference type="Proteomes" id="UP000516428">
    <property type="component" value="Chromosome"/>
</dbReference>
<comment type="similarity">
    <text evidence="1">Belongs to the protein-tyrosine phosphatase family.</text>
</comment>
<dbReference type="InterPro" id="IPR000387">
    <property type="entry name" value="Tyr_Pase_dom"/>
</dbReference>
<proteinExistence type="inferred from homology"/>